<evidence type="ECO:0000256" key="9">
    <source>
        <dbReference type="ARBA" id="ARBA00047754"/>
    </source>
</evidence>
<evidence type="ECO:0000256" key="2">
    <source>
        <dbReference type="ARBA" id="ARBA00012274"/>
    </source>
</evidence>
<keyword evidence="6 10" id="KW-0560">Oxidoreductase</keyword>
<dbReference type="Pfam" id="PF00317">
    <property type="entry name" value="Ribonuc_red_lgN"/>
    <property type="match status" value="1"/>
</dbReference>
<comment type="function">
    <text evidence="10">Provides the precursors necessary for DNA synthesis. Catalyzes the biosynthesis of deoxyribonucleotides from the corresponding ribonucleotides.</text>
</comment>
<dbReference type="GO" id="GO:0009263">
    <property type="term" value="P:deoxyribonucleotide biosynthetic process"/>
    <property type="evidence" value="ECO:0007669"/>
    <property type="project" value="UniProtKB-KW"/>
</dbReference>
<dbReference type="InterPro" id="IPR000788">
    <property type="entry name" value="RNR_lg_C"/>
</dbReference>
<evidence type="ECO:0000256" key="7">
    <source>
        <dbReference type="ARBA" id="ARBA00023116"/>
    </source>
</evidence>
<sequence>MKHVELNNEITKKVDGFYQLEKDKEAMEAFLEEVETKKVTFSTVEERLRYMVENDYYYDVFDQYTVDELEEIYQVAYDANFSFQSYMAASKFYIDYALKTNDGNQYLEGYEERVTIVSLYLAAGDVEKAKQYVRMIIKQNYQPATPTFLNAGRSRRGEMVSCFLLEMDDSLNSIGFNINTAMQLSKIGGGVALNLSKLRARGEAIKEIENAASGVMPVMKLLEDSFSYANQLGQRKGAGAVYLNIFHWDIIEFLDSKKINADEKTRIQSLSIGVIVPNKFFELAEQDKPLYVFAPYTVFKEYGKHLDDIDIDEMYDELVANPNVKKKSLSLSARDMLIKIAMIQLESGYPYFMYKTNANDQHPLKDLGQVKMSNLC</sequence>
<keyword evidence="4" id="KW-0547">Nucleotide-binding</keyword>
<dbReference type="Pfam" id="PF02867">
    <property type="entry name" value="Ribonuc_red_lgC"/>
    <property type="match status" value="1"/>
</dbReference>
<dbReference type="GO" id="GO:0005524">
    <property type="term" value="F:ATP binding"/>
    <property type="evidence" value="ECO:0007669"/>
    <property type="project" value="UniProtKB-KW"/>
</dbReference>
<evidence type="ECO:0000256" key="10">
    <source>
        <dbReference type="RuleBase" id="RU003410"/>
    </source>
</evidence>
<keyword evidence="5" id="KW-0067">ATP-binding</keyword>
<comment type="catalytic activity">
    <reaction evidence="9 10">
        <text>a 2'-deoxyribonucleoside 5'-diphosphate + [thioredoxin]-disulfide + H2O = a ribonucleoside 5'-diphosphate + [thioredoxin]-dithiol</text>
        <dbReference type="Rhea" id="RHEA:23252"/>
        <dbReference type="Rhea" id="RHEA-COMP:10698"/>
        <dbReference type="Rhea" id="RHEA-COMP:10700"/>
        <dbReference type="ChEBI" id="CHEBI:15377"/>
        <dbReference type="ChEBI" id="CHEBI:29950"/>
        <dbReference type="ChEBI" id="CHEBI:50058"/>
        <dbReference type="ChEBI" id="CHEBI:57930"/>
        <dbReference type="ChEBI" id="CHEBI:73316"/>
        <dbReference type="EC" id="1.17.4.1"/>
    </reaction>
</comment>
<keyword evidence="8" id="KW-1015">Disulfide bond</keyword>
<dbReference type="SUPFAM" id="SSF48168">
    <property type="entry name" value="R1 subunit of ribonucleotide reductase, N-terminal domain"/>
    <property type="match status" value="1"/>
</dbReference>
<organism evidence="14 15">
    <name type="scientific">Priestia taiwanensis</name>
    <dbReference type="NCBI Taxonomy" id="1347902"/>
    <lineage>
        <taxon>Bacteria</taxon>
        <taxon>Bacillati</taxon>
        <taxon>Bacillota</taxon>
        <taxon>Bacilli</taxon>
        <taxon>Bacillales</taxon>
        <taxon>Bacillaceae</taxon>
        <taxon>Priestia</taxon>
    </lineage>
</organism>
<comment type="similarity">
    <text evidence="1 10">Belongs to the ribonucleoside diphosphate reductase large chain family.</text>
</comment>
<dbReference type="AlphaFoldDB" id="A0A917EPA3"/>
<reference evidence="14" key="2">
    <citation type="submission" date="2020-09" db="EMBL/GenBank/DDBJ databases">
        <authorList>
            <person name="Sun Q."/>
            <person name="Zhou Y."/>
        </authorList>
    </citation>
    <scope>NUCLEOTIDE SEQUENCE</scope>
    <source>
        <strain evidence="14">CGMCC 1.12698</strain>
    </source>
</reference>
<dbReference type="PANTHER" id="PTHR11573">
    <property type="entry name" value="RIBONUCLEOSIDE-DIPHOSPHATE REDUCTASE LARGE CHAIN"/>
    <property type="match status" value="1"/>
</dbReference>
<dbReference type="InterPro" id="IPR008926">
    <property type="entry name" value="RNR_R1-su_N"/>
</dbReference>
<evidence type="ECO:0000259" key="13">
    <source>
        <dbReference type="Pfam" id="PF08343"/>
    </source>
</evidence>
<dbReference type="EC" id="1.17.4.1" evidence="2 10"/>
<feature type="domain" description="Ribonucleotide reductase large subunit C-terminal" evidence="12">
    <location>
        <begin position="160"/>
        <end position="376"/>
    </location>
</feature>
<dbReference type="GO" id="GO:0005971">
    <property type="term" value="C:ribonucleoside-diphosphate reductase complex"/>
    <property type="evidence" value="ECO:0007669"/>
    <property type="project" value="TreeGrafter"/>
</dbReference>
<evidence type="ECO:0000256" key="5">
    <source>
        <dbReference type="ARBA" id="ARBA00022840"/>
    </source>
</evidence>
<keyword evidence="3" id="KW-0021">Allosteric enzyme</keyword>
<dbReference type="Gene3D" id="3.20.70.20">
    <property type="match status" value="1"/>
</dbReference>
<proteinExistence type="inferred from homology"/>
<evidence type="ECO:0000256" key="3">
    <source>
        <dbReference type="ARBA" id="ARBA00022533"/>
    </source>
</evidence>
<dbReference type="InterPro" id="IPR013554">
    <property type="entry name" value="RNR_N"/>
</dbReference>
<reference evidence="14" key="1">
    <citation type="journal article" date="2014" name="Int. J. Syst. Evol. Microbiol.">
        <title>Complete genome sequence of Corynebacterium casei LMG S-19264T (=DSM 44701T), isolated from a smear-ripened cheese.</title>
        <authorList>
            <consortium name="US DOE Joint Genome Institute (JGI-PGF)"/>
            <person name="Walter F."/>
            <person name="Albersmeier A."/>
            <person name="Kalinowski J."/>
            <person name="Ruckert C."/>
        </authorList>
    </citation>
    <scope>NUCLEOTIDE SEQUENCE</scope>
    <source>
        <strain evidence="14">CGMCC 1.12698</strain>
    </source>
</reference>
<gene>
    <name evidence="14" type="ORF">GCM10007140_20520</name>
</gene>
<keyword evidence="15" id="KW-1185">Reference proteome</keyword>
<comment type="caution">
    <text evidence="14">The sequence shown here is derived from an EMBL/GenBank/DDBJ whole genome shotgun (WGS) entry which is preliminary data.</text>
</comment>
<dbReference type="PANTHER" id="PTHR11573:SF30">
    <property type="entry name" value="RIBONUCLEOSIDE-DIPHOSPHATE REDUCTASE 2 SUBUNIT ALPHA"/>
    <property type="match status" value="1"/>
</dbReference>
<evidence type="ECO:0000256" key="1">
    <source>
        <dbReference type="ARBA" id="ARBA00010406"/>
    </source>
</evidence>
<feature type="domain" description="Ribonucleotide reductase N-terminal" evidence="13">
    <location>
        <begin position="3"/>
        <end position="81"/>
    </location>
</feature>
<dbReference type="InterPro" id="IPR039718">
    <property type="entry name" value="Rrm1"/>
</dbReference>
<feature type="domain" description="Ribonucleotide reductase large subunit N-terminal" evidence="11">
    <location>
        <begin position="83"/>
        <end position="155"/>
    </location>
</feature>
<keyword evidence="7 10" id="KW-0215">Deoxyribonucleotide synthesis</keyword>
<evidence type="ECO:0000256" key="8">
    <source>
        <dbReference type="ARBA" id="ARBA00023157"/>
    </source>
</evidence>
<dbReference type="Proteomes" id="UP000605259">
    <property type="component" value="Unassembled WGS sequence"/>
</dbReference>
<dbReference type="InterPro" id="IPR013509">
    <property type="entry name" value="RNR_lsu_N"/>
</dbReference>
<evidence type="ECO:0000259" key="12">
    <source>
        <dbReference type="Pfam" id="PF02867"/>
    </source>
</evidence>
<evidence type="ECO:0000313" key="15">
    <source>
        <dbReference type="Proteomes" id="UP000605259"/>
    </source>
</evidence>
<dbReference type="GO" id="GO:0004748">
    <property type="term" value="F:ribonucleoside-diphosphate reductase activity, thioredoxin disulfide as acceptor"/>
    <property type="evidence" value="ECO:0007669"/>
    <property type="project" value="UniProtKB-EC"/>
</dbReference>
<accession>A0A917EPA3</accession>
<name>A0A917EPA3_9BACI</name>
<dbReference type="SUPFAM" id="SSF51998">
    <property type="entry name" value="PFL-like glycyl radical enzymes"/>
    <property type="match status" value="1"/>
</dbReference>
<evidence type="ECO:0000256" key="4">
    <source>
        <dbReference type="ARBA" id="ARBA00022741"/>
    </source>
</evidence>
<dbReference type="Pfam" id="PF08343">
    <property type="entry name" value="RNR_N"/>
    <property type="match status" value="1"/>
</dbReference>
<dbReference type="EMBL" id="BMFK01000001">
    <property type="protein sequence ID" value="GGE70516.1"/>
    <property type="molecule type" value="Genomic_DNA"/>
</dbReference>
<protein>
    <recommendedName>
        <fullName evidence="2 10">Ribonucleoside-diphosphate reductase</fullName>
        <ecNumber evidence="2 10">1.17.4.1</ecNumber>
    </recommendedName>
</protein>
<evidence type="ECO:0000313" key="14">
    <source>
        <dbReference type="EMBL" id="GGE70516.1"/>
    </source>
</evidence>
<evidence type="ECO:0000259" key="11">
    <source>
        <dbReference type="Pfam" id="PF00317"/>
    </source>
</evidence>
<evidence type="ECO:0000256" key="6">
    <source>
        <dbReference type="ARBA" id="ARBA00023002"/>
    </source>
</evidence>